<organism evidence="1 2">
    <name type="scientific">Cytobacillus oceanisediminis 2691</name>
    <dbReference type="NCBI Taxonomy" id="1196031"/>
    <lineage>
        <taxon>Bacteria</taxon>
        <taxon>Bacillati</taxon>
        <taxon>Bacillota</taxon>
        <taxon>Bacilli</taxon>
        <taxon>Bacillales</taxon>
        <taxon>Bacillaceae</taxon>
        <taxon>Cytobacillus</taxon>
    </lineage>
</organism>
<dbReference type="AlphaFoldDB" id="A0A160MA37"/>
<protein>
    <recommendedName>
        <fullName evidence="3">HK97 gp10 family phage protein</fullName>
    </recommendedName>
</protein>
<proteinExistence type="predicted"/>
<dbReference type="Proteomes" id="UP000077856">
    <property type="component" value="Chromosome"/>
</dbReference>
<dbReference type="RefSeq" id="WP_019381937.1">
    <property type="nucleotide sequence ID" value="NZ_CP015506.1"/>
</dbReference>
<dbReference type="STRING" id="1196031.A361_10865"/>
<evidence type="ECO:0000313" key="2">
    <source>
        <dbReference type="Proteomes" id="UP000077856"/>
    </source>
</evidence>
<name>A0A160MA37_9BACI</name>
<dbReference type="KEGG" id="bon:A361_10865"/>
<accession>A0A160MA37</accession>
<dbReference type="eggNOG" id="ENOG5031R5G">
    <property type="taxonomic scope" value="Bacteria"/>
</dbReference>
<evidence type="ECO:0008006" key="3">
    <source>
        <dbReference type="Google" id="ProtNLM"/>
    </source>
</evidence>
<reference evidence="1 2" key="1">
    <citation type="submission" date="2016-04" db="EMBL/GenBank/DDBJ databases">
        <title>Complete genome sequence of Bacillus oceanisediminis strain 2691.</title>
        <authorList>
            <person name="Jeong H."/>
            <person name="Kim H.J."/>
            <person name="Lee D.-W."/>
        </authorList>
    </citation>
    <scope>NUCLEOTIDE SEQUENCE [LARGE SCALE GENOMIC DNA]</scope>
    <source>
        <strain evidence="1 2">2691</strain>
    </source>
</reference>
<dbReference type="EMBL" id="CP015506">
    <property type="protein sequence ID" value="AND39616.1"/>
    <property type="molecule type" value="Genomic_DNA"/>
</dbReference>
<gene>
    <name evidence="1" type="ORF">A361_10865</name>
</gene>
<evidence type="ECO:0000313" key="1">
    <source>
        <dbReference type="EMBL" id="AND39616.1"/>
    </source>
</evidence>
<sequence length="136" mass="15720">MARNVSMNITDFQRLLLRSPEIASRGTRRALNDIKDDWVLKSRDVAPLDSSNLRRQISGEIASQGRDEHEIIITANASTDNFNYGYYIHEQDAGGKRLRLPGVEKKFLDKPAEMRESDWLKWIEEEVEEELSRGGW</sequence>